<dbReference type="EMBL" id="CP073720">
    <property type="protein sequence ID" value="UWP82010.1"/>
    <property type="molecule type" value="Genomic_DNA"/>
</dbReference>
<dbReference type="InterPro" id="IPR029063">
    <property type="entry name" value="SAM-dependent_MTases_sf"/>
</dbReference>
<keyword evidence="2" id="KW-0808">Transferase</keyword>
<protein>
    <submittedName>
        <fullName evidence="4">Methyltransferase</fullName>
    </submittedName>
</protein>
<organism evidence="4 5">
    <name type="scientific">Dactylosporangium fulvum</name>
    <dbReference type="NCBI Taxonomy" id="53359"/>
    <lineage>
        <taxon>Bacteria</taxon>
        <taxon>Bacillati</taxon>
        <taxon>Actinomycetota</taxon>
        <taxon>Actinomycetes</taxon>
        <taxon>Micromonosporales</taxon>
        <taxon>Micromonosporaceae</taxon>
        <taxon>Dactylosporangium</taxon>
    </lineage>
</organism>
<dbReference type="GO" id="GO:0032259">
    <property type="term" value="P:methylation"/>
    <property type="evidence" value="ECO:0007669"/>
    <property type="project" value="UniProtKB-KW"/>
</dbReference>
<feature type="domain" description="Methyltransferase small" evidence="3">
    <location>
        <begin position="29"/>
        <end position="197"/>
    </location>
</feature>
<dbReference type="GO" id="GO:0008168">
    <property type="term" value="F:methyltransferase activity"/>
    <property type="evidence" value="ECO:0007669"/>
    <property type="project" value="UniProtKB-KW"/>
</dbReference>
<dbReference type="PANTHER" id="PTHR47816">
    <property type="entry name" value="RIBOSOMAL RNA SMALL SUBUNIT METHYLTRANSFERASE C"/>
    <property type="match status" value="1"/>
</dbReference>
<name>A0ABY5VXY2_9ACTN</name>
<dbReference type="RefSeq" id="WP_259859789.1">
    <property type="nucleotide sequence ID" value="NZ_BAAAST010000017.1"/>
</dbReference>
<dbReference type="Pfam" id="PF05175">
    <property type="entry name" value="MTS"/>
    <property type="match status" value="1"/>
</dbReference>
<sequence>MSGEHYFSADPAVAHERHRVEFTAFDQEFRLVSASGVFSSTRLDPGTAVLLDKAPLPGPETTGALLDLGCGYGPITAVLAAAAPRATVYAIDVNRRALDLVRENAAALGVADRVVASTPDEVAPTVGFAQIWSNPPIRIGKAELHALLLRWLPRLTPDGVAWLVVAKNLGGDSLQRWLGEQGFQVERHASQKGFRIFSVRKPGDARTEAALNL</sequence>
<dbReference type="CDD" id="cd02440">
    <property type="entry name" value="AdoMet_MTases"/>
    <property type="match status" value="1"/>
</dbReference>
<dbReference type="PANTHER" id="PTHR47816:SF4">
    <property type="entry name" value="RIBOSOMAL RNA SMALL SUBUNIT METHYLTRANSFERASE C"/>
    <property type="match status" value="1"/>
</dbReference>
<dbReference type="InterPro" id="IPR046977">
    <property type="entry name" value="RsmC/RlmG"/>
</dbReference>
<keyword evidence="1 4" id="KW-0489">Methyltransferase</keyword>
<keyword evidence="5" id="KW-1185">Reference proteome</keyword>
<evidence type="ECO:0000313" key="5">
    <source>
        <dbReference type="Proteomes" id="UP001059617"/>
    </source>
</evidence>
<gene>
    <name evidence="4" type="ORF">Dfulv_44225</name>
</gene>
<dbReference type="Gene3D" id="3.40.50.150">
    <property type="entry name" value="Vaccinia Virus protein VP39"/>
    <property type="match status" value="1"/>
</dbReference>
<accession>A0ABY5VXY2</accession>
<evidence type="ECO:0000313" key="4">
    <source>
        <dbReference type="EMBL" id="UWP82010.1"/>
    </source>
</evidence>
<dbReference type="Proteomes" id="UP001059617">
    <property type="component" value="Chromosome"/>
</dbReference>
<evidence type="ECO:0000256" key="2">
    <source>
        <dbReference type="ARBA" id="ARBA00022679"/>
    </source>
</evidence>
<proteinExistence type="predicted"/>
<evidence type="ECO:0000259" key="3">
    <source>
        <dbReference type="Pfam" id="PF05175"/>
    </source>
</evidence>
<reference evidence="4" key="2">
    <citation type="submission" date="2022-09" db="EMBL/GenBank/DDBJ databases">
        <title>Biosynthetic gene clusters of Dactylosporangioum fulvum.</title>
        <authorList>
            <person name="Caradec T."/>
        </authorList>
    </citation>
    <scope>NUCLEOTIDE SEQUENCE</scope>
    <source>
        <strain evidence="4">NRRL B-16292</strain>
    </source>
</reference>
<reference evidence="4" key="1">
    <citation type="submission" date="2021-04" db="EMBL/GenBank/DDBJ databases">
        <authorList>
            <person name="Hartkoorn R.C."/>
            <person name="Beaudoing E."/>
            <person name="Hot D."/>
        </authorList>
    </citation>
    <scope>NUCLEOTIDE SEQUENCE</scope>
    <source>
        <strain evidence="4">NRRL B-16292</strain>
    </source>
</reference>
<dbReference type="SUPFAM" id="SSF53335">
    <property type="entry name" value="S-adenosyl-L-methionine-dependent methyltransferases"/>
    <property type="match status" value="1"/>
</dbReference>
<dbReference type="InterPro" id="IPR007848">
    <property type="entry name" value="Small_mtfrase_dom"/>
</dbReference>
<evidence type="ECO:0000256" key="1">
    <source>
        <dbReference type="ARBA" id="ARBA00022603"/>
    </source>
</evidence>